<proteinExistence type="predicted"/>
<dbReference type="PROSITE" id="PS50850">
    <property type="entry name" value="MFS"/>
    <property type="match status" value="1"/>
</dbReference>
<feature type="transmembrane region" description="Helical" evidence="6">
    <location>
        <begin position="210"/>
        <end position="229"/>
    </location>
</feature>
<evidence type="ECO:0000259" key="7">
    <source>
        <dbReference type="PROSITE" id="PS50850"/>
    </source>
</evidence>
<feature type="transmembrane region" description="Helical" evidence="6">
    <location>
        <begin position="183"/>
        <end position="204"/>
    </location>
</feature>
<organism evidence="8 9">
    <name type="scientific">Agaricus bisporus var. burnettii</name>
    <dbReference type="NCBI Taxonomy" id="192524"/>
    <lineage>
        <taxon>Eukaryota</taxon>
        <taxon>Fungi</taxon>
        <taxon>Dikarya</taxon>
        <taxon>Basidiomycota</taxon>
        <taxon>Agaricomycotina</taxon>
        <taxon>Agaricomycetes</taxon>
        <taxon>Agaricomycetidae</taxon>
        <taxon>Agaricales</taxon>
        <taxon>Agaricineae</taxon>
        <taxon>Agaricaceae</taxon>
        <taxon>Agaricus</taxon>
    </lineage>
</organism>
<dbReference type="PANTHER" id="PTHR23502">
    <property type="entry name" value="MAJOR FACILITATOR SUPERFAMILY"/>
    <property type="match status" value="1"/>
</dbReference>
<dbReference type="InterPro" id="IPR011701">
    <property type="entry name" value="MFS"/>
</dbReference>
<dbReference type="PANTHER" id="PTHR23502:SF5">
    <property type="entry name" value="QUINIDINE RESISTANCE PROTEIN 3"/>
    <property type="match status" value="1"/>
</dbReference>
<reference evidence="8 9" key="1">
    <citation type="journal article" name="Sci. Rep.">
        <title>Telomere-to-telomere assembled and centromere annotated genomes of the two main subspecies of the button mushroom Agaricus bisporus reveal especially polymorphic chromosome ends.</title>
        <authorList>
            <person name="Sonnenberg A.S.M."/>
            <person name="Sedaghat-Telgerd N."/>
            <person name="Lavrijssen B."/>
            <person name="Ohm R.A."/>
            <person name="Hendrickx P.M."/>
            <person name="Scholtmeijer K."/>
            <person name="Baars J.J.P."/>
            <person name="van Peer A."/>
        </authorList>
    </citation>
    <scope>NUCLEOTIDE SEQUENCE [LARGE SCALE GENOMIC DNA]</scope>
    <source>
        <strain evidence="8 9">H119_p4</strain>
    </source>
</reference>
<evidence type="ECO:0000256" key="5">
    <source>
        <dbReference type="SAM" id="MobiDB-lite"/>
    </source>
</evidence>
<protein>
    <recommendedName>
        <fullName evidence="7">Major facilitator superfamily (MFS) profile domain-containing protein</fullName>
    </recommendedName>
</protein>
<evidence type="ECO:0000256" key="4">
    <source>
        <dbReference type="ARBA" id="ARBA00023136"/>
    </source>
</evidence>
<sequence>MNMTLSDAEKTTEIPQNSPSDRRDSIDTAETAVDIEHVPVQDDPRSWSWLRKHFSLFLISGAAMIAGFAGTIQNPAVADMEEQLPATSEQFSLSISLYILVQGLMPLVWCAISEIKGRKMIYLVSLAGSLVSSIAVAVSRRIELVIAFRSIQAAGLSAVISIGAATLADMFEPAERGTKMGVYYMAPLLGPALGPIIGGALTSGLGWRSIFWFLTIVAGAIWMAFLLFFRDTFRKERSLTYQTVLKQHAIARAKNDIGHEAALPRTTAPASTPNLHGDVEKGKEAMGKEDADALAVPAAQIELTLRDVNLISPLLAVVRRINNLLILTASGLMYALTYMINYTGARTLSNDYHYDALMIGVITIAYGLGCVAGSILGGRWSDYKLSQLKKANGGIGYPEMRLKSTTIGLIIFPPSVVGFGWACREHTHVAVLCVLLFVAGFFTIWVYSSTLAYVVDANKGRSATAVATNSAFRGTLAFIATEIAVPMQDGIGDGWLYTFWGFLMALSGLLILLVSWKGRDWRIRAEEREAKATGMESH</sequence>
<name>A0A8H7EZ77_AGABI</name>
<accession>A0A8H7EZ77</accession>
<feature type="transmembrane region" description="Helical" evidence="6">
    <location>
        <begin position="324"/>
        <end position="344"/>
    </location>
</feature>
<feature type="transmembrane region" description="Helical" evidence="6">
    <location>
        <begin position="497"/>
        <end position="516"/>
    </location>
</feature>
<dbReference type="CDD" id="cd17323">
    <property type="entry name" value="MFS_Tpo1_MDR_like"/>
    <property type="match status" value="1"/>
</dbReference>
<comment type="subcellular location">
    <subcellularLocation>
        <location evidence="1">Membrane</location>
        <topology evidence="1">Multi-pass membrane protein</topology>
    </subcellularLocation>
</comment>
<evidence type="ECO:0000256" key="2">
    <source>
        <dbReference type="ARBA" id="ARBA00022692"/>
    </source>
</evidence>
<keyword evidence="3 6" id="KW-1133">Transmembrane helix</keyword>
<dbReference type="InterPro" id="IPR020846">
    <property type="entry name" value="MFS_dom"/>
</dbReference>
<keyword evidence="4 6" id="KW-0472">Membrane</keyword>
<feature type="transmembrane region" description="Helical" evidence="6">
    <location>
        <begin position="428"/>
        <end position="454"/>
    </location>
</feature>
<dbReference type="InterPro" id="IPR036259">
    <property type="entry name" value="MFS_trans_sf"/>
</dbReference>
<comment type="caution">
    <text evidence="8">The sequence shown here is derived from an EMBL/GenBank/DDBJ whole genome shotgun (WGS) entry which is preliminary data.</text>
</comment>
<keyword evidence="2 6" id="KW-0812">Transmembrane</keyword>
<dbReference type="Pfam" id="PF07690">
    <property type="entry name" value="MFS_1"/>
    <property type="match status" value="1"/>
</dbReference>
<feature type="transmembrane region" description="Helical" evidence="6">
    <location>
        <begin position="466"/>
        <end position="485"/>
    </location>
</feature>
<feature type="transmembrane region" description="Helical" evidence="6">
    <location>
        <begin position="356"/>
        <end position="381"/>
    </location>
</feature>
<evidence type="ECO:0000256" key="1">
    <source>
        <dbReference type="ARBA" id="ARBA00004141"/>
    </source>
</evidence>
<feature type="transmembrane region" description="Helical" evidence="6">
    <location>
        <begin position="120"/>
        <end position="139"/>
    </location>
</feature>
<dbReference type="AlphaFoldDB" id="A0A8H7EZ77"/>
<dbReference type="GO" id="GO:0005886">
    <property type="term" value="C:plasma membrane"/>
    <property type="evidence" value="ECO:0007669"/>
    <property type="project" value="TreeGrafter"/>
</dbReference>
<evidence type="ECO:0000256" key="3">
    <source>
        <dbReference type="ARBA" id="ARBA00022989"/>
    </source>
</evidence>
<evidence type="ECO:0000256" key="6">
    <source>
        <dbReference type="SAM" id="Phobius"/>
    </source>
</evidence>
<feature type="transmembrane region" description="Helical" evidence="6">
    <location>
        <begin position="54"/>
        <end position="73"/>
    </location>
</feature>
<gene>
    <name evidence="8" type="ORF">Agabi119p4_7143</name>
</gene>
<dbReference type="SUPFAM" id="SSF103473">
    <property type="entry name" value="MFS general substrate transporter"/>
    <property type="match status" value="1"/>
</dbReference>
<dbReference type="Gene3D" id="1.20.1720.10">
    <property type="entry name" value="Multidrug resistance protein D"/>
    <property type="match status" value="1"/>
</dbReference>
<evidence type="ECO:0000313" key="8">
    <source>
        <dbReference type="EMBL" id="KAF7767900.1"/>
    </source>
</evidence>
<feature type="region of interest" description="Disordered" evidence="5">
    <location>
        <begin position="1"/>
        <end position="25"/>
    </location>
</feature>
<feature type="transmembrane region" description="Helical" evidence="6">
    <location>
        <begin position="151"/>
        <end position="171"/>
    </location>
</feature>
<dbReference type="Gene3D" id="1.20.1250.20">
    <property type="entry name" value="MFS general substrate transporter like domains"/>
    <property type="match status" value="1"/>
</dbReference>
<dbReference type="Proteomes" id="UP000629468">
    <property type="component" value="Unassembled WGS sequence"/>
</dbReference>
<feature type="transmembrane region" description="Helical" evidence="6">
    <location>
        <begin position="93"/>
        <end position="113"/>
    </location>
</feature>
<feature type="transmembrane region" description="Helical" evidence="6">
    <location>
        <begin position="402"/>
        <end position="422"/>
    </location>
</feature>
<feature type="domain" description="Major facilitator superfamily (MFS) profile" evidence="7">
    <location>
        <begin position="55"/>
        <end position="519"/>
    </location>
</feature>
<dbReference type="GO" id="GO:0022857">
    <property type="term" value="F:transmembrane transporter activity"/>
    <property type="evidence" value="ECO:0007669"/>
    <property type="project" value="InterPro"/>
</dbReference>
<evidence type="ECO:0000313" key="9">
    <source>
        <dbReference type="Proteomes" id="UP000629468"/>
    </source>
</evidence>
<dbReference type="EMBL" id="JABXXO010000010">
    <property type="protein sequence ID" value="KAF7767900.1"/>
    <property type="molecule type" value="Genomic_DNA"/>
</dbReference>